<dbReference type="NCBIfam" id="NF006942">
    <property type="entry name" value="PRK09424.1"/>
    <property type="match status" value="1"/>
</dbReference>
<reference evidence="21" key="1">
    <citation type="submission" date="2015-06" db="EMBL/GenBank/DDBJ databases">
        <title>Complete genome sequence and metabolic analysis of phthalate degradation pathway in Gordonia sp. QH-11.</title>
        <authorList>
            <person name="Jin D."/>
            <person name="Kong X."/>
            <person name="Bai Z."/>
        </authorList>
    </citation>
    <scope>NUCLEOTIDE SEQUENCE [LARGE SCALE GENOMIC DNA]</scope>
    <source>
        <strain evidence="21">QH-11</strain>
    </source>
</reference>
<dbReference type="PIRSF" id="PIRSF000203">
    <property type="entry name" value="NADP_transhydrogenase_alpha"/>
    <property type="match status" value="1"/>
</dbReference>
<evidence type="ECO:0000313" key="21">
    <source>
        <dbReference type="Proteomes" id="UP000063789"/>
    </source>
</evidence>
<dbReference type="SUPFAM" id="SSF51735">
    <property type="entry name" value="NAD(P)-binding Rossmann-fold domains"/>
    <property type="match status" value="1"/>
</dbReference>
<evidence type="ECO:0000256" key="14">
    <source>
        <dbReference type="ARBA" id="ARBA00071831"/>
    </source>
</evidence>
<feature type="transmembrane region" description="Helical" evidence="17">
    <location>
        <begin position="400"/>
        <end position="419"/>
    </location>
</feature>
<dbReference type="EMBL" id="CP011853">
    <property type="protein sequence ID" value="ALG86313.1"/>
    <property type="molecule type" value="Genomic_DNA"/>
</dbReference>
<dbReference type="SMART" id="SM01003">
    <property type="entry name" value="AlaDh_PNT_N"/>
    <property type="match status" value="1"/>
</dbReference>
<dbReference type="InterPro" id="IPR036291">
    <property type="entry name" value="NAD(P)-bd_dom_sf"/>
</dbReference>
<dbReference type="PATRIC" id="fig|1136941.3.peg.4047"/>
<dbReference type="InterPro" id="IPR026255">
    <property type="entry name" value="NADP_transhyd_a"/>
</dbReference>
<dbReference type="GO" id="GO:0050661">
    <property type="term" value="F:NADP binding"/>
    <property type="evidence" value="ECO:0007669"/>
    <property type="project" value="TreeGrafter"/>
</dbReference>
<evidence type="ECO:0000256" key="2">
    <source>
        <dbReference type="ARBA" id="ARBA00004429"/>
    </source>
</evidence>
<keyword evidence="8" id="KW-0521">NADP</keyword>
<dbReference type="GO" id="GO:0006740">
    <property type="term" value="P:NADPH regeneration"/>
    <property type="evidence" value="ECO:0007669"/>
    <property type="project" value="TreeGrafter"/>
</dbReference>
<evidence type="ECO:0000256" key="11">
    <source>
        <dbReference type="ARBA" id="ARBA00023027"/>
    </source>
</evidence>
<keyword evidence="12 17" id="KW-0472">Membrane</keyword>
<sequence>MLIGIPRESKAGETLVAATGKTVAQLQTLGYDVIVQAGAGELAEQPDKAFSDAGTRIGTVEEVWGADIVVKVNAPTDEEIARLRRGAVLISMMAPGRNPELLEKLQNAGVTALAMDAVPRISRAQSMDVLSSMANVAGYRAVVEAAHEFGRMFTGQVTAAGKIPPARVFVVGAGVAGLAAIGAASAMGAVVRAFDVRPEVAEQVQSMGAEFVQVDFEAEKSEDGYAKEMTAEQEAATASMYDEEARGADIVITTAQIPGRPAPRLISAETVAAMKHGSVIVDMAASSGGNAAGAVADEKVVTENGVTILGYTDLAGRLAAQTSQLYGTNIVNLLKLLTPEKNGELTLDMDDIVQRGITVTRDGEGMWPPPPVQVSAAPKAAAVEVPVAEPKEPMSPAKKVGLALIGIILFGVVVAFAPAPLPEHFTVLMLAIVIGYYVIGNVAHALHTPLMSVTNAISGVVIVGALLQLATNNVTVMVLATIAILVASINVFGGFAVTRRMLAMFSKGA</sequence>
<evidence type="ECO:0000313" key="20">
    <source>
        <dbReference type="EMBL" id="ALG86313.1"/>
    </source>
</evidence>
<dbReference type="EC" id="7.1.1.1" evidence="3"/>
<evidence type="ECO:0000256" key="13">
    <source>
        <dbReference type="ARBA" id="ARBA00048202"/>
    </source>
</evidence>
<evidence type="ECO:0000259" key="18">
    <source>
        <dbReference type="SMART" id="SM01002"/>
    </source>
</evidence>
<comment type="subcellular location">
    <subcellularLocation>
        <location evidence="2">Cell inner membrane</location>
        <topology evidence="2">Multi-pass membrane protein</topology>
    </subcellularLocation>
</comment>
<comment type="function">
    <text evidence="1">The transhydrogenation between NADH and NADP is coupled to respiration and ATP hydrolysis and functions as a proton pump across the membrane.</text>
</comment>
<keyword evidence="7" id="KW-0547">Nucleotide-binding</keyword>
<comment type="catalytic activity">
    <reaction evidence="13">
        <text>NAD(+) + NADPH + H(+)(in) = NADH + NADP(+) + H(+)(out)</text>
        <dbReference type="Rhea" id="RHEA:47992"/>
        <dbReference type="ChEBI" id="CHEBI:15378"/>
        <dbReference type="ChEBI" id="CHEBI:57540"/>
        <dbReference type="ChEBI" id="CHEBI:57783"/>
        <dbReference type="ChEBI" id="CHEBI:57945"/>
        <dbReference type="ChEBI" id="CHEBI:58349"/>
        <dbReference type="EC" id="7.1.1.1"/>
    </reaction>
</comment>
<dbReference type="SMART" id="SM01002">
    <property type="entry name" value="AlaDh_PNT_C"/>
    <property type="match status" value="1"/>
</dbReference>
<evidence type="ECO:0000256" key="6">
    <source>
        <dbReference type="ARBA" id="ARBA00022692"/>
    </source>
</evidence>
<evidence type="ECO:0000256" key="3">
    <source>
        <dbReference type="ARBA" id="ARBA00012943"/>
    </source>
</evidence>
<dbReference type="Pfam" id="PF05222">
    <property type="entry name" value="AlaDh_PNT_N"/>
    <property type="match status" value="1"/>
</dbReference>
<gene>
    <name evidence="20" type="ORF">ACH46_19770</name>
</gene>
<reference evidence="20 21" key="2">
    <citation type="journal article" date="2017" name="Int. J. Syst. Evol. Microbiol.">
        <title>Gordonia phthalatica sp. nov., a di-n-butyl phthalate-degrading bacterium isolated from activated sludge.</title>
        <authorList>
            <person name="Jin D."/>
            <person name="Kong X."/>
            <person name="Jia M."/>
            <person name="Yu X."/>
            <person name="Wang X."/>
            <person name="Zhuang X."/>
            <person name="Deng Y."/>
            <person name="Bai Z."/>
        </authorList>
    </citation>
    <scope>NUCLEOTIDE SEQUENCE [LARGE SCALE GENOMIC DNA]</scope>
    <source>
        <strain evidence="20 21">QH-11</strain>
    </source>
</reference>
<evidence type="ECO:0000256" key="4">
    <source>
        <dbReference type="ARBA" id="ARBA00022475"/>
    </source>
</evidence>
<dbReference type="AlphaFoldDB" id="A0A0N9NJZ2"/>
<protein>
    <recommendedName>
        <fullName evidence="14">NAD(P) transhydrogenase subunit alpha</fullName>
        <ecNumber evidence="3">7.1.1.1</ecNumber>
    </recommendedName>
    <alternativeName>
        <fullName evidence="16">Nicotinamide nucleotide transhydrogenase subunit alpha</fullName>
    </alternativeName>
    <alternativeName>
        <fullName evidence="15">Pyridine nucleotide transhydrogenase subunit alpha</fullName>
    </alternativeName>
</protein>
<evidence type="ECO:0000256" key="15">
    <source>
        <dbReference type="ARBA" id="ARBA00079788"/>
    </source>
</evidence>
<dbReference type="Pfam" id="PF12769">
    <property type="entry name" value="PNTB_4TM"/>
    <property type="match status" value="1"/>
</dbReference>
<feature type="domain" description="Alanine dehydrogenase/pyridine nucleotide transhydrogenase NAD(H)-binding" evidence="18">
    <location>
        <begin position="146"/>
        <end position="310"/>
    </location>
</feature>
<name>A0A0N9NJZ2_9ACTN</name>
<evidence type="ECO:0000256" key="10">
    <source>
        <dbReference type="ARBA" id="ARBA00022989"/>
    </source>
</evidence>
<evidence type="ECO:0000256" key="9">
    <source>
        <dbReference type="ARBA" id="ARBA00022967"/>
    </source>
</evidence>
<keyword evidence="4" id="KW-1003">Cell membrane</keyword>
<keyword evidence="10 17" id="KW-1133">Transmembrane helix</keyword>
<dbReference type="InterPro" id="IPR007698">
    <property type="entry name" value="AlaDH/PNT_NAD(H)-bd"/>
</dbReference>
<organism evidence="20 21">
    <name type="scientific">Gordonia phthalatica</name>
    <dbReference type="NCBI Taxonomy" id="1136941"/>
    <lineage>
        <taxon>Bacteria</taxon>
        <taxon>Bacillati</taxon>
        <taxon>Actinomycetota</taxon>
        <taxon>Actinomycetes</taxon>
        <taxon>Mycobacteriales</taxon>
        <taxon>Gordoniaceae</taxon>
        <taxon>Gordonia</taxon>
    </lineage>
</organism>
<keyword evidence="6 17" id="KW-0812">Transmembrane</keyword>
<dbReference type="GO" id="GO:0008750">
    <property type="term" value="F:proton-translocating NAD(P)+ transhydrogenase activity"/>
    <property type="evidence" value="ECO:0007669"/>
    <property type="project" value="UniProtKB-EC"/>
</dbReference>
<dbReference type="SUPFAM" id="SSF52283">
    <property type="entry name" value="Formate/glycerate dehydrogenase catalytic domain-like"/>
    <property type="match status" value="1"/>
</dbReference>
<feature type="transmembrane region" description="Helical" evidence="17">
    <location>
        <begin position="425"/>
        <end position="443"/>
    </location>
</feature>
<evidence type="ECO:0000259" key="19">
    <source>
        <dbReference type="SMART" id="SM01003"/>
    </source>
</evidence>
<dbReference type="Proteomes" id="UP000063789">
    <property type="component" value="Chromosome"/>
</dbReference>
<dbReference type="GO" id="GO:0005886">
    <property type="term" value="C:plasma membrane"/>
    <property type="evidence" value="ECO:0007669"/>
    <property type="project" value="UniProtKB-SubCell"/>
</dbReference>
<keyword evidence="11" id="KW-0520">NAD</keyword>
<dbReference type="STRING" id="1136941.ACH46_19770"/>
<keyword evidence="9" id="KW-1278">Translocase</keyword>
<dbReference type="Gene3D" id="3.40.50.720">
    <property type="entry name" value="NAD(P)-binding Rossmann-like Domain"/>
    <property type="match status" value="2"/>
</dbReference>
<accession>A0A0N9NJZ2</accession>
<dbReference type="NCBIfam" id="TIGR00561">
    <property type="entry name" value="pntA"/>
    <property type="match status" value="1"/>
</dbReference>
<evidence type="ECO:0000256" key="7">
    <source>
        <dbReference type="ARBA" id="ARBA00022741"/>
    </source>
</evidence>
<dbReference type="PANTHER" id="PTHR10160">
    <property type="entry name" value="NAD(P) TRANSHYDROGENASE"/>
    <property type="match status" value="1"/>
</dbReference>
<feature type="transmembrane region" description="Helical" evidence="17">
    <location>
        <begin position="450"/>
        <end position="470"/>
    </location>
</feature>
<dbReference type="KEGG" id="goq:ACH46_19770"/>
<dbReference type="OrthoDB" id="9804592at2"/>
<evidence type="ECO:0000256" key="17">
    <source>
        <dbReference type="SAM" id="Phobius"/>
    </source>
</evidence>
<dbReference type="InterPro" id="IPR024605">
    <property type="entry name" value="NADP_transhyd_a_C"/>
</dbReference>
<evidence type="ECO:0000256" key="8">
    <source>
        <dbReference type="ARBA" id="ARBA00022857"/>
    </source>
</evidence>
<dbReference type="Pfam" id="PF01262">
    <property type="entry name" value="AlaDh_PNT_C"/>
    <property type="match status" value="1"/>
</dbReference>
<feature type="transmembrane region" description="Helical" evidence="17">
    <location>
        <begin position="476"/>
        <end position="497"/>
    </location>
</feature>
<keyword evidence="21" id="KW-1185">Reference proteome</keyword>
<evidence type="ECO:0000256" key="5">
    <source>
        <dbReference type="ARBA" id="ARBA00022519"/>
    </source>
</evidence>
<dbReference type="FunFam" id="3.40.50.720:FF:000028">
    <property type="entry name" value="NAD(P) transhydrogenase subunit alpha"/>
    <property type="match status" value="1"/>
</dbReference>
<dbReference type="PANTHER" id="PTHR10160:SF19">
    <property type="entry name" value="PROTON-TRANSLOCATING NAD(P)(+) TRANSHYDROGENASE"/>
    <property type="match status" value="1"/>
</dbReference>
<evidence type="ECO:0000256" key="12">
    <source>
        <dbReference type="ARBA" id="ARBA00023136"/>
    </source>
</evidence>
<keyword evidence="5" id="KW-0997">Cell inner membrane</keyword>
<evidence type="ECO:0000256" key="16">
    <source>
        <dbReference type="ARBA" id="ARBA00083734"/>
    </source>
</evidence>
<dbReference type="CDD" id="cd05304">
    <property type="entry name" value="Rubrum_tdh"/>
    <property type="match status" value="1"/>
</dbReference>
<dbReference type="RefSeq" id="WP_062394502.1">
    <property type="nucleotide sequence ID" value="NZ_CP011853.1"/>
</dbReference>
<dbReference type="InterPro" id="IPR007886">
    <property type="entry name" value="AlaDH/PNT_N"/>
</dbReference>
<evidence type="ECO:0000256" key="1">
    <source>
        <dbReference type="ARBA" id="ARBA00003943"/>
    </source>
</evidence>
<feature type="domain" description="Alanine dehydrogenase/pyridine nucleotide transhydrogenase N-terminal" evidence="19">
    <location>
        <begin position="4"/>
        <end position="137"/>
    </location>
</feature>
<proteinExistence type="predicted"/>